<dbReference type="EMBL" id="LZYH01001126">
    <property type="protein sequence ID" value="OFC40835.1"/>
    <property type="molecule type" value="Genomic_DNA"/>
</dbReference>
<comment type="caution">
    <text evidence="2">The sequence shown here is derived from an EMBL/GenBank/DDBJ whole genome shotgun (WGS) entry which is preliminary data.</text>
</comment>
<accession>A0A1E7YRW7</accession>
<protein>
    <submittedName>
        <fullName evidence="2">Uncharacterized protein</fullName>
    </submittedName>
</protein>
<feature type="transmembrane region" description="Helical" evidence="1">
    <location>
        <begin position="34"/>
        <end position="55"/>
    </location>
</feature>
<organism evidence="2 3">
    <name type="scientific">Acidithiobacillus caldus</name>
    <dbReference type="NCBI Taxonomy" id="33059"/>
    <lineage>
        <taxon>Bacteria</taxon>
        <taxon>Pseudomonadati</taxon>
        <taxon>Pseudomonadota</taxon>
        <taxon>Acidithiobacillia</taxon>
        <taxon>Acidithiobacillales</taxon>
        <taxon>Acidithiobacillaceae</taxon>
        <taxon>Acidithiobacillus</taxon>
    </lineage>
</organism>
<dbReference type="Proteomes" id="UP000175707">
    <property type="component" value="Unassembled WGS sequence"/>
</dbReference>
<keyword evidence="1" id="KW-0812">Transmembrane</keyword>
<evidence type="ECO:0000256" key="1">
    <source>
        <dbReference type="SAM" id="Phobius"/>
    </source>
</evidence>
<reference evidence="2 3" key="1">
    <citation type="submission" date="2016-06" db="EMBL/GenBank/DDBJ databases">
        <title>Gene turnover analysis identifies the evolutionary adaptation of the extremophile Acidithiobacillus caldus.</title>
        <authorList>
            <person name="Zhang X."/>
        </authorList>
    </citation>
    <scope>NUCLEOTIDE SEQUENCE [LARGE SCALE GENOMIC DNA]</scope>
    <source>
        <strain evidence="2 3">S1</strain>
    </source>
</reference>
<name>A0A1E7YRW7_9PROT</name>
<keyword evidence="1" id="KW-0472">Membrane</keyword>
<sequence>MNKEQSKHLAATFQAVALAELGYFGYQAMSADRWWIFCWSMGVFLWLEFGAFWTLQGVDDGR</sequence>
<gene>
    <name evidence="2" type="ORF">BAE30_16325</name>
</gene>
<proteinExistence type="predicted"/>
<evidence type="ECO:0000313" key="3">
    <source>
        <dbReference type="Proteomes" id="UP000175707"/>
    </source>
</evidence>
<dbReference type="RefSeq" id="WP_309221212.1">
    <property type="nucleotide sequence ID" value="NZ_CP133598.1"/>
</dbReference>
<dbReference type="AlphaFoldDB" id="A0A1E7YRW7"/>
<evidence type="ECO:0000313" key="2">
    <source>
        <dbReference type="EMBL" id="OFC40835.1"/>
    </source>
</evidence>
<keyword evidence="1" id="KW-1133">Transmembrane helix</keyword>